<keyword evidence="2" id="KW-1185">Reference proteome</keyword>
<protein>
    <submittedName>
        <fullName evidence="1">Uncharacterized protein</fullName>
    </submittedName>
</protein>
<gene>
    <name evidence="1" type="ORF">LSALG_LOCUS17290</name>
</gene>
<evidence type="ECO:0000313" key="2">
    <source>
        <dbReference type="Proteomes" id="UP001177003"/>
    </source>
</evidence>
<name>A0AA35YNL3_LACSI</name>
<evidence type="ECO:0000313" key="1">
    <source>
        <dbReference type="EMBL" id="CAI9277358.1"/>
    </source>
</evidence>
<organism evidence="1 2">
    <name type="scientific">Lactuca saligna</name>
    <name type="common">Willowleaf lettuce</name>
    <dbReference type="NCBI Taxonomy" id="75948"/>
    <lineage>
        <taxon>Eukaryota</taxon>
        <taxon>Viridiplantae</taxon>
        <taxon>Streptophyta</taxon>
        <taxon>Embryophyta</taxon>
        <taxon>Tracheophyta</taxon>
        <taxon>Spermatophyta</taxon>
        <taxon>Magnoliopsida</taxon>
        <taxon>eudicotyledons</taxon>
        <taxon>Gunneridae</taxon>
        <taxon>Pentapetalae</taxon>
        <taxon>asterids</taxon>
        <taxon>campanulids</taxon>
        <taxon>Asterales</taxon>
        <taxon>Asteraceae</taxon>
        <taxon>Cichorioideae</taxon>
        <taxon>Cichorieae</taxon>
        <taxon>Lactucinae</taxon>
        <taxon>Lactuca</taxon>
    </lineage>
</organism>
<accession>A0AA35YNL3</accession>
<sequence>MFSLQPRSRSPTTQMFFSLNWMIDALEVHICRYRHLPPQSLPWHHYSSDEPHKKKGILVSQPSSASSLFSISLNCDFFVFVMLFQLIRLPDNGNTDQIAYVNSSFSGCYKIHKTISSHGYCLKGVGIGRSEIYIHFRHIICRHQNFYLLLQIYHSLFG</sequence>
<dbReference type="EMBL" id="OX465079">
    <property type="protein sequence ID" value="CAI9277358.1"/>
    <property type="molecule type" value="Genomic_DNA"/>
</dbReference>
<reference evidence="1" key="1">
    <citation type="submission" date="2023-04" db="EMBL/GenBank/DDBJ databases">
        <authorList>
            <person name="Vijverberg K."/>
            <person name="Xiong W."/>
            <person name="Schranz E."/>
        </authorList>
    </citation>
    <scope>NUCLEOTIDE SEQUENCE</scope>
</reference>
<dbReference type="AlphaFoldDB" id="A0AA35YNL3"/>
<dbReference type="Proteomes" id="UP001177003">
    <property type="component" value="Chromosome 3"/>
</dbReference>
<proteinExistence type="predicted"/>